<dbReference type="Proteomes" id="UP000438182">
    <property type="component" value="Unassembled WGS sequence"/>
</dbReference>
<dbReference type="RefSeq" id="WP_160423453.1">
    <property type="nucleotide sequence ID" value="NZ_WSTA01000019.1"/>
</dbReference>
<feature type="transmembrane region" description="Helical" evidence="1">
    <location>
        <begin position="192"/>
        <end position="208"/>
    </location>
</feature>
<dbReference type="GO" id="GO:0016747">
    <property type="term" value="F:acyltransferase activity, transferring groups other than amino-acyl groups"/>
    <property type="evidence" value="ECO:0007669"/>
    <property type="project" value="InterPro"/>
</dbReference>
<dbReference type="PANTHER" id="PTHR37312">
    <property type="entry name" value="MEMBRANE-BOUND ACYLTRANSFERASE YKRP-RELATED"/>
    <property type="match status" value="1"/>
</dbReference>
<keyword evidence="1" id="KW-0472">Membrane</keyword>
<evidence type="ECO:0000259" key="2">
    <source>
        <dbReference type="Pfam" id="PF01757"/>
    </source>
</evidence>
<comment type="caution">
    <text evidence="3">The sequence shown here is derived from an EMBL/GenBank/DDBJ whole genome shotgun (WGS) entry which is preliminary data.</text>
</comment>
<accession>A0A6I4NUY9</accession>
<feature type="transmembrane region" description="Helical" evidence="1">
    <location>
        <begin position="252"/>
        <end position="273"/>
    </location>
</feature>
<protein>
    <submittedName>
        <fullName evidence="3">Acyltransferase family protein</fullName>
    </submittedName>
</protein>
<evidence type="ECO:0000256" key="1">
    <source>
        <dbReference type="SAM" id="Phobius"/>
    </source>
</evidence>
<feature type="transmembrane region" description="Helical" evidence="1">
    <location>
        <begin position="220"/>
        <end position="245"/>
    </location>
</feature>
<feature type="transmembrane region" description="Helical" evidence="1">
    <location>
        <begin position="160"/>
        <end position="180"/>
    </location>
</feature>
<reference evidence="3 4" key="1">
    <citation type="submission" date="2019-12" db="EMBL/GenBank/DDBJ databases">
        <authorList>
            <person name="Kim Y.S."/>
        </authorList>
    </citation>
    <scope>NUCLEOTIDE SEQUENCE [LARGE SCALE GENOMIC DNA]</scope>
    <source>
        <strain evidence="3 4">MMS17-SY077</strain>
    </source>
</reference>
<dbReference type="PANTHER" id="PTHR37312:SF1">
    <property type="entry name" value="MEMBRANE-BOUND ACYLTRANSFERASE YKRP-RELATED"/>
    <property type="match status" value="1"/>
</dbReference>
<keyword evidence="1" id="KW-0812">Transmembrane</keyword>
<keyword evidence="4" id="KW-1185">Reference proteome</keyword>
<dbReference type="EMBL" id="WSTA01000019">
    <property type="protein sequence ID" value="MWB98110.1"/>
    <property type="molecule type" value="Genomic_DNA"/>
</dbReference>
<dbReference type="AlphaFoldDB" id="A0A6I4NUY9"/>
<organism evidence="3 4">
    <name type="scientific">Agromyces seonyuensis</name>
    <dbReference type="NCBI Taxonomy" id="2662446"/>
    <lineage>
        <taxon>Bacteria</taxon>
        <taxon>Bacillati</taxon>
        <taxon>Actinomycetota</taxon>
        <taxon>Actinomycetes</taxon>
        <taxon>Micrococcales</taxon>
        <taxon>Microbacteriaceae</taxon>
        <taxon>Agromyces</taxon>
    </lineage>
</organism>
<feature type="transmembrane region" description="Helical" evidence="1">
    <location>
        <begin position="7"/>
        <end position="27"/>
    </location>
</feature>
<proteinExistence type="predicted"/>
<keyword evidence="1" id="KW-1133">Transmembrane helix</keyword>
<dbReference type="Pfam" id="PF01757">
    <property type="entry name" value="Acyl_transf_3"/>
    <property type="match status" value="1"/>
</dbReference>
<evidence type="ECO:0000313" key="4">
    <source>
        <dbReference type="Proteomes" id="UP000438182"/>
    </source>
</evidence>
<feature type="transmembrane region" description="Helical" evidence="1">
    <location>
        <begin position="285"/>
        <end position="305"/>
    </location>
</feature>
<feature type="domain" description="Acyltransferase 3" evidence="2">
    <location>
        <begin position="6"/>
        <end position="302"/>
    </location>
</feature>
<name>A0A6I4NUY9_9MICO</name>
<feature type="transmembrane region" description="Helical" evidence="1">
    <location>
        <begin position="71"/>
        <end position="92"/>
    </location>
</feature>
<dbReference type="InterPro" id="IPR052734">
    <property type="entry name" value="Nod_factor_acetyltransferase"/>
</dbReference>
<evidence type="ECO:0000313" key="3">
    <source>
        <dbReference type="EMBL" id="MWB98110.1"/>
    </source>
</evidence>
<feature type="transmembrane region" description="Helical" evidence="1">
    <location>
        <begin position="33"/>
        <end position="50"/>
    </location>
</feature>
<sequence length="337" mass="36804">MPERSAAIDALRVLGMVAVIACHIWMSPEAARWLGPWVLPLYFVLSGYLWSGRRGPKEEAVLRAKALLVPYAAWFVIIASITWTVWSIRGTFDLRHAAIQVWGGAHLSSPFHAFWFTPALFVAVMVYYWVGRLHLAWQWPIAIALFMIVAYTPGLPLYDAPLSIGQGVGSVIFLVAGRTLRIVGDRIPRPPLLGAAMIFVGLCLMLRFPESYLDVKLLYFGLPAVGIATAILVGGGLVLVADVLFGWIRGRAAVFVIRLSMATLVVLFVHVPIAAAFDWLATGSLPGFVVTTVLSWTIGVVLVALPKTEFLTGVRVAPPALQLRSVRAKRPAPITES</sequence>
<keyword evidence="3" id="KW-0808">Transferase</keyword>
<feature type="transmembrane region" description="Helical" evidence="1">
    <location>
        <begin position="112"/>
        <end position="130"/>
    </location>
</feature>
<feature type="transmembrane region" description="Helical" evidence="1">
    <location>
        <begin position="137"/>
        <end position="154"/>
    </location>
</feature>
<keyword evidence="3" id="KW-0012">Acyltransferase</keyword>
<dbReference type="InterPro" id="IPR002656">
    <property type="entry name" value="Acyl_transf_3_dom"/>
</dbReference>
<gene>
    <name evidence="3" type="ORF">GB864_06050</name>
</gene>